<evidence type="ECO:0000313" key="4">
    <source>
        <dbReference type="Proteomes" id="UP001396898"/>
    </source>
</evidence>
<keyword evidence="4" id="KW-1185">Reference proteome</keyword>
<feature type="domain" description="Heterokaryon incompatibility" evidence="2">
    <location>
        <begin position="70"/>
        <end position="299"/>
    </location>
</feature>
<organism evidence="3 4">
    <name type="scientific">Apiospora marii</name>
    <dbReference type="NCBI Taxonomy" id="335849"/>
    <lineage>
        <taxon>Eukaryota</taxon>
        <taxon>Fungi</taxon>
        <taxon>Dikarya</taxon>
        <taxon>Ascomycota</taxon>
        <taxon>Pezizomycotina</taxon>
        <taxon>Sordariomycetes</taxon>
        <taxon>Xylariomycetidae</taxon>
        <taxon>Amphisphaeriales</taxon>
        <taxon>Apiosporaceae</taxon>
        <taxon>Apiospora</taxon>
    </lineage>
</organism>
<proteinExistence type="predicted"/>
<feature type="compositionally biased region" description="Basic and acidic residues" evidence="1">
    <location>
        <begin position="738"/>
        <end position="750"/>
    </location>
</feature>
<accession>A0ABR1RMG8</accession>
<dbReference type="Pfam" id="PF06985">
    <property type="entry name" value="HET"/>
    <property type="match status" value="1"/>
</dbReference>
<feature type="region of interest" description="Disordered" evidence="1">
    <location>
        <begin position="365"/>
        <end position="396"/>
    </location>
</feature>
<dbReference type="InterPro" id="IPR052895">
    <property type="entry name" value="HetReg/Transcr_Mod"/>
</dbReference>
<name>A0ABR1RMG8_9PEZI</name>
<reference evidence="3 4" key="1">
    <citation type="submission" date="2023-01" db="EMBL/GenBank/DDBJ databases">
        <title>Analysis of 21 Apiospora genomes using comparative genomics revels a genus with tremendous synthesis potential of carbohydrate active enzymes and secondary metabolites.</title>
        <authorList>
            <person name="Sorensen T."/>
        </authorList>
    </citation>
    <scope>NUCLEOTIDE SEQUENCE [LARGE SCALE GENOMIC DNA]</scope>
    <source>
        <strain evidence="3 4">CBS 20057</strain>
    </source>
</reference>
<feature type="compositionally biased region" description="Basic residues" evidence="1">
    <location>
        <begin position="382"/>
        <end position="392"/>
    </location>
</feature>
<comment type="caution">
    <text evidence="3">The sequence shown here is derived from an EMBL/GenBank/DDBJ whole genome shotgun (WGS) entry which is preliminary data.</text>
</comment>
<dbReference type="InterPro" id="IPR010730">
    <property type="entry name" value="HET"/>
</dbReference>
<dbReference type="PANTHER" id="PTHR24148:SF82">
    <property type="entry name" value="HETEROKARYON INCOMPATIBILITY DOMAIN-CONTAINING PROTEIN"/>
    <property type="match status" value="1"/>
</dbReference>
<feature type="region of interest" description="Disordered" evidence="1">
    <location>
        <begin position="731"/>
        <end position="750"/>
    </location>
</feature>
<dbReference type="Proteomes" id="UP001396898">
    <property type="component" value="Unassembled WGS sequence"/>
</dbReference>
<evidence type="ECO:0000256" key="1">
    <source>
        <dbReference type="SAM" id="MobiDB-lite"/>
    </source>
</evidence>
<gene>
    <name evidence="3" type="ORF">PG991_008674</name>
</gene>
<feature type="compositionally biased region" description="Basic and acidic residues" evidence="1">
    <location>
        <begin position="564"/>
        <end position="579"/>
    </location>
</feature>
<evidence type="ECO:0000259" key="2">
    <source>
        <dbReference type="Pfam" id="PF06985"/>
    </source>
</evidence>
<dbReference type="PANTHER" id="PTHR24148">
    <property type="entry name" value="ANKYRIN REPEAT DOMAIN-CONTAINING PROTEIN 39 HOMOLOG-RELATED"/>
    <property type="match status" value="1"/>
</dbReference>
<protein>
    <recommendedName>
        <fullName evidence="2">Heterokaryon incompatibility domain-containing protein</fullName>
    </recommendedName>
</protein>
<feature type="compositionally biased region" description="Low complexity" evidence="1">
    <location>
        <begin position="554"/>
        <end position="563"/>
    </location>
</feature>
<dbReference type="EMBL" id="JAQQWI010000012">
    <property type="protein sequence ID" value="KAK8015786.1"/>
    <property type="molecule type" value="Genomic_DNA"/>
</dbReference>
<sequence>MPISSESSRSAPAKVSRRPWLETPLDPAKSQIRLLTLHRGRTSDPIVVDLHVVSLDDDSDGGDGSLNNNFETLSYVWGDPTQTEPITVSGVPFDATRNLAEFLRCLRLHNAERVVWADAICIDQTSVAEKSHQIGLMARIYRQAAKAAIWFGHFTEAWPEDIVAALEESGSLEEGQIYVPTSHMTTRMWEGAERYCAAQKEQFVSLGGKLLPQPVEDAADSNDTQDEEALDELLFETLQVFDSLVRGKHLWEFSLLYLDPSNAHCNSGVAMNRNWPRTLDCARWLLSRPWWSRVWTLQEAVLPRADAVVYIGTLPVRFSRIVDGGRAFSDHWLGDCCKRVCNLAAAEYQRFPHRHWLSAQQVHAHRQRFSPPSDRGESSSVAKRRKNPKKDRNRNDEEVPFISIAEAINSTQWRRATDPRDHFFGVLGLLPGAWHTYFQEVGYGCSAGSLFAQCTKLLYVNDGHLRQLGCAVGTRRRAEAVVVPRDLPTWAIDLSRASGHDEDGADRWALYDAYPGSAYDDEASGVRFMHDLQDPVLRVPGIYVGGVAACASRTSNRRSNNIRSETRHEQPAAPPIERDEAQRTLTLVTEWKTLWEAHRHHPHSSDNELSNLEDPDDDTFWRTAFMDRDIWRYWLHKRRPLPTPKLHDIRSWWEAFAATGDYRDLVPDQQPGGVGRGTYHYRALTLNLEKCRFFCSDRGEPGLGPHDVAPGDEVFILAGCRSPAVLRPIPEVSVDGQNRQDTERSDRNEKEASKYQFVGLCFVDGWMYGKAESRQLPWQSLKLY</sequence>
<feature type="compositionally biased region" description="Polar residues" evidence="1">
    <location>
        <begin position="1"/>
        <end position="10"/>
    </location>
</feature>
<evidence type="ECO:0000313" key="3">
    <source>
        <dbReference type="EMBL" id="KAK8015786.1"/>
    </source>
</evidence>
<feature type="region of interest" description="Disordered" evidence="1">
    <location>
        <begin position="1"/>
        <end position="22"/>
    </location>
</feature>
<feature type="region of interest" description="Disordered" evidence="1">
    <location>
        <begin position="554"/>
        <end position="579"/>
    </location>
</feature>